<dbReference type="InterPro" id="IPR037165">
    <property type="entry name" value="AldOxase/xan_DH_Mopterin-bd_sf"/>
</dbReference>
<dbReference type="GO" id="GO:0016491">
    <property type="term" value="F:oxidoreductase activity"/>
    <property type="evidence" value="ECO:0007669"/>
    <property type="project" value="InterPro"/>
</dbReference>
<dbReference type="NCBIfam" id="TIGR01409">
    <property type="entry name" value="TAT_signal_seq"/>
    <property type="match status" value="1"/>
</dbReference>
<dbReference type="Gene3D" id="3.30.365.10">
    <property type="entry name" value="Aldehyde oxidase/xanthine dehydrogenase, molybdopterin binding domain"/>
    <property type="match status" value="4"/>
</dbReference>
<dbReference type="InterPro" id="IPR019546">
    <property type="entry name" value="TAT_signal_bac_arc"/>
</dbReference>
<organism evidence="4 5">
    <name type="scientific">Pseudoduganella flava</name>
    <dbReference type="NCBI Taxonomy" id="871742"/>
    <lineage>
        <taxon>Bacteria</taxon>
        <taxon>Pseudomonadati</taxon>
        <taxon>Pseudomonadota</taxon>
        <taxon>Betaproteobacteria</taxon>
        <taxon>Burkholderiales</taxon>
        <taxon>Oxalobacteraceae</taxon>
        <taxon>Telluria group</taxon>
        <taxon>Pseudoduganella</taxon>
    </lineage>
</organism>
<keyword evidence="1" id="KW-0732">Signal</keyword>
<evidence type="ECO:0000313" key="5">
    <source>
        <dbReference type="Proteomes" id="UP000315112"/>
    </source>
</evidence>
<dbReference type="AlphaFoldDB" id="A0A562PCQ0"/>
<dbReference type="RefSeq" id="WP_145881659.1">
    <property type="nucleotide sequence ID" value="NZ_CP046904.1"/>
</dbReference>
<dbReference type="Proteomes" id="UP000437862">
    <property type="component" value="Chromosome"/>
</dbReference>
<dbReference type="InterPro" id="IPR008274">
    <property type="entry name" value="AldOxase/xan_DH_MoCoBD1"/>
</dbReference>
<reference evidence="4 5" key="1">
    <citation type="journal article" date="2015" name="Stand. Genomic Sci.">
        <title>Genomic Encyclopedia of Bacterial and Archaeal Type Strains, Phase III: the genomes of soil and plant-associated and newly described type strains.</title>
        <authorList>
            <person name="Whitman W.B."/>
            <person name="Woyke T."/>
            <person name="Klenk H.P."/>
            <person name="Zhou Y."/>
            <person name="Lilburn T.G."/>
            <person name="Beck B.J."/>
            <person name="De Vos P."/>
            <person name="Vandamme P."/>
            <person name="Eisen J.A."/>
            <person name="Garrity G."/>
            <person name="Hugenholtz P."/>
            <person name="Kyrpides N.C."/>
        </authorList>
    </citation>
    <scope>NUCLEOTIDE SEQUENCE [LARGE SCALE GENOMIC DNA]</scope>
    <source>
        <strain evidence="4 5">CGMCC 1.10685</strain>
    </source>
</reference>
<feature type="domain" description="Aldehyde oxidase/xanthine dehydrogenase a/b hammerhead" evidence="2">
    <location>
        <begin position="210"/>
        <end position="289"/>
    </location>
</feature>
<name>A0A562PCQ0_9BURK</name>
<dbReference type="EMBL" id="VLKW01000016">
    <property type="protein sequence ID" value="TWI42103.1"/>
    <property type="molecule type" value="Genomic_DNA"/>
</dbReference>
<sequence>MSTATVASPARRGFLKRSAAATAGLVVGFHIPFTAQAQPAGQAPEVNAWVVVKPDDTIVIRIARSEMGQGTLTGLAQLVAEELDADWSRVTTEYPTPGTNLARKRVWGSYSTGGSRGVRESHDYVRKGGAAARMMLVQAAADQWQVPVADCRAADSVITHVPTGRTVTYGKVADAAGRLTPPQDVALKDPKDWKIAGKRLARLDTVDKTTGKQVYGMDLALPGMVNAAIKACPVFGGKLKSFDADAIKGRPGVKKVLQVGDNAVAVVADTWWRAKTALDALPIEWDKGPNANLSSADVAAAIKAKLAAPEAASGNAKGDAKAALAGAARKIEAVYAYPHQNHATMEVMNATARWTPERCEVWTPTQNGEAALAATSEAAGLPQEKCDVYKLHLGGGFGRRGAVHDWLRQAVLIAKEMLGTPVKLIWTREEDMLHGQYHPVTQCKLTAGLDKQGNVTALHMRIAGQSILAALFPQNVKDGKDPAAFQGLNPSGPEGTFGYGVPNLLIDHAMYNPAVPPGFWRGVNLNQNTIYVECFIDEIAHATKQDPLALRRKLLKDSPKHLAVLNAVAERVGWDKKPKKGIYRGIAQTMGFGSYVAACAEVSVAKDGKLKIHRIVAATDPGHAVNPQQIEAQVEGSFVYGLSAALYGACTVKDGQMEQTNFDTYQVLKMDEMPAVETIVMPSGGFWGGVGEPTIAVAAPAVLNAIFAATGKRIRELPLKNHSLKKA</sequence>
<dbReference type="InterPro" id="IPR046867">
    <property type="entry name" value="AldOxase/xan_DH_MoCoBD2"/>
</dbReference>
<dbReference type="InterPro" id="IPR052516">
    <property type="entry name" value="N-heterocyclic_Hydroxylase"/>
</dbReference>
<evidence type="ECO:0000313" key="6">
    <source>
        <dbReference type="Proteomes" id="UP000437862"/>
    </source>
</evidence>
<dbReference type="InterPro" id="IPR006311">
    <property type="entry name" value="TAT_signal"/>
</dbReference>
<dbReference type="PANTHER" id="PTHR47495:SF2">
    <property type="entry name" value="ALDEHYDE DEHYDROGENASE"/>
    <property type="match status" value="1"/>
</dbReference>
<evidence type="ECO:0000259" key="2">
    <source>
        <dbReference type="SMART" id="SM01008"/>
    </source>
</evidence>
<gene>
    <name evidence="3" type="ORF">GO485_14585</name>
    <name evidence="4" type="ORF">IP92_05634</name>
</gene>
<dbReference type="PANTHER" id="PTHR47495">
    <property type="entry name" value="ALDEHYDE DEHYDROGENASE"/>
    <property type="match status" value="1"/>
</dbReference>
<evidence type="ECO:0000256" key="1">
    <source>
        <dbReference type="SAM" id="SignalP"/>
    </source>
</evidence>
<proteinExistence type="predicted"/>
<dbReference type="Pfam" id="PF20256">
    <property type="entry name" value="MoCoBD_2"/>
    <property type="match status" value="2"/>
</dbReference>
<dbReference type="InterPro" id="IPR012368">
    <property type="entry name" value="OxRdtase_Mopterin-bd_su_IorB"/>
</dbReference>
<reference evidence="4" key="2">
    <citation type="submission" date="2019-07" db="EMBL/GenBank/DDBJ databases">
        <authorList>
            <person name="Whitman W."/>
            <person name="Huntemann M."/>
            <person name="Clum A."/>
            <person name="Pillay M."/>
            <person name="Palaniappan K."/>
            <person name="Varghese N."/>
            <person name="Mikhailova N."/>
            <person name="Stamatis D."/>
            <person name="Reddy T."/>
            <person name="Daum C."/>
            <person name="Shapiro N."/>
            <person name="Ivanova N."/>
            <person name="Kyrpides N."/>
            <person name="Woyke T."/>
        </authorList>
    </citation>
    <scope>NUCLEOTIDE SEQUENCE</scope>
    <source>
        <strain evidence="4">CGMCC 1.10685</strain>
    </source>
</reference>
<dbReference type="PROSITE" id="PS51318">
    <property type="entry name" value="TAT"/>
    <property type="match status" value="1"/>
</dbReference>
<dbReference type="InterPro" id="IPR000674">
    <property type="entry name" value="Ald_Oxase/Xan_DH_a/b"/>
</dbReference>
<dbReference type="Gene3D" id="3.90.1170.50">
    <property type="entry name" value="Aldehyde oxidase/xanthine dehydrogenase, a/b hammerhead"/>
    <property type="match status" value="1"/>
</dbReference>
<dbReference type="SUPFAM" id="SSF56003">
    <property type="entry name" value="Molybdenum cofactor-binding domain"/>
    <property type="match status" value="2"/>
</dbReference>
<dbReference type="PIRSF" id="PIRSF036389">
    <property type="entry name" value="IOR_B"/>
    <property type="match status" value="1"/>
</dbReference>
<evidence type="ECO:0000313" key="3">
    <source>
        <dbReference type="EMBL" id="QGZ40153.1"/>
    </source>
</evidence>
<dbReference type="Proteomes" id="UP000315112">
    <property type="component" value="Unassembled WGS sequence"/>
</dbReference>
<dbReference type="Pfam" id="PF02738">
    <property type="entry name" value="MoCoBD_1"/>
    <property type="match status" value="1"/>
</dbReference>
<dbReference type="EMBL" id="CP046904">
    <property type="protein sequence ID" value="QGZ40153.1"/>
    <property type="molecule type" value="Genomic_DNA"/>
</dbReference>
<feature type="signal peptide" evidence="1">
    <location>
        <begin position="1"/>
        <end position="37"/>
    </location>
</feature>
<keyword evidence="6" id="KW-1185">Reference proteome</keyword>
<accession>A0A562PCQ0</accession>
<dbReference type="OrthoDB" id="6073217at2"/>
<reference evidence="3 6" key="3">
    <citation type="submission" date="2019-12" db="EMBL/GenBank/DDBJ databases">
        <title>Draft Genome Sequences of Six Type Strains of the Genus Massilia.</title>
        <authorList>
            <person name="Miess H."/>
            <person name="Frediansyah A."/>
            <person name="Goeker M."/>
            <person name="Gross H."/>
        </authorList>
    </citation>
    <scope>NUCLEOTIDE SEQUENCE [LARGE SCALE GENOMIC DNA]</scope>
    <source>
        <strain evidence="3 6">DSM 26639</strain>
    </source>
</reference>
<dbReference type="SMART" id="SM01008">
    <property type="entry name" value="Ald_Xan_dh_C"/>
    <property type="match status" value="1"/>
</dbReference>
<feature type="chain" id="PRO_5044617662" evidence="1">
    <location>
        <begin position="38"/>
        <end position="727"/>
    </location>
</feature>
<evidence type="ECO:0000313" key="4">
    <source>
        <dbReference type="EMBL" id="TWI42103.1"/>
    </source>
</evidence>
<protein>
    <submittedName>
        <fullName evidence="4">Isoquinoline 1-oxidoreductase beta subunit</fullName>
    </submittedName>
    <submittedName>
        <fullName evidence="3">Molybdopterin-dependent oxidoreductase</fullName>
    </submittedName>
</protein>